<dbReference type="EMBL" id="CP089984">
    <property type="protein sequence ID" value="WXB13587.1"/>
    <property type="molecule type" value="Genomic_DNA"/>
</dbReference>
<evidence type="ECO:0000313" key="2">
    <source>
        <dbReference type="Proteomes" id="UP001370348"/>
    </source>
</evidence>
<organism evidence="1 2">
    <name type="scientific">Pendulispora albinea</name>
    <dbReference type="NCBI Taxonomy" id="2741071"/>
    <lineage>
        <taxon>Bacteria</taxon>
        <taxon>Pseudomonadati</taxon>
        <taxon>Myxococcota</taxon>
        <taxon>Myxococcia</taxon>
        <taxon>Myxococcales</taxon>
        <taxon>Sorangiineae</taxon>
        <taxon>Pendulisporaceae</taxon>
        <taxon>Pendulispora</taxon>
    </lineage>
</organism>
<keyword evidence="2" id="KW-1185">Reference proteome</keyword>
<accession>A0ABZ2LX48</accession>
<dbReference type="RefSeq" id="WP_394823201.1">
    <property type="nucleotide sequence ID" value="NZ_CP089984.1"/>
</dbReference>
<reference evidence="1 2" key="1">
    <citation type="submission" date="2021-12" db="EMBL/GenBank/DDBJ databases">
        <title>Discovery of the Pendulisporaceae a myxobacterial family with distinct sporulation behavior and unique specialized metabolism.</title>
        <authorList>
            <person name="Garcia R."/>
            <person name="Popoff A."/>
            <person name="Bader C.D."/>
            <person name="Loehr J."/>
            <person name="Walesch S."/>
            <person name="Walt C."/>
            <person name="Boldt J."/>
            <person name="Bunk B."/>
            <person name="Haeckl F.J.F.P.J."/>
            <person name="Gunesch A.P."/>
            <person name="Birkelbach J."/>
            <person name="Nuebel U."/>
            <person name="Pietschmann T."/>
            <person name="Bach T."/>
            <person name="Mueller R."/>
        </authorList>
    </citation>
    <scope>NUCLEOTIDE SEQUENCE [LARGE SCALE GENOMIC DNA]</scope>
    <source>
        <strain evidence="1 2">MSr11954</strain>
    </source>
</reference>
<name>A0ABZ2LX48_9BACT</name>
<proteinExistence type="predicted"/>
<dbReference type="Proteomes" id="UP001370348">
    <property type="component" value="Chromosome"/>
</dbReference>
<protein>
    <submittedName>
        <fullName evidence="1">Uncharacterized protein</fullName>
    </submittedName>
</protein>
<gene>
    <name evidence="1" type="ORF">LZC94_37840</name>
</gene>
<sequence length="152" mass="16655">MRRLVPDLDLVGLPSGISRAQQSHHAAGLGELVELMTSILLIAVMRETGYLPTLRNATSERISVICAGPAPLAVLPTSLRLEERFVRRMLTVWDGHTTRVARDASTYLLITPDEYVVGIAPRYLLDAITSKDSDATQRGLDAAERVLAIRHA</sequence>
<evidence type="ECO:0000313" key="1">
    <source>
        <dbReference type="EMBL" id="WXB13587.1"/>
    </source>
</evidence>